<proteinExistence type="predicted"/>
<keyword evidence="5" id="KW-1185">Reference proteome</keyword>
<feature type="compositionally biased region" description="Polar residues" evidence="2">
    <location>
        <begin position="250"/>
        <end position="261"/>
    </location>
</feature>
<dbReference type="InterPro" id="IPR002048">
    <property type="entry name" value="EF_hand_dom"/>
</dbReference>
<accession>X6N1Y4</accession>
<dbReference type="PROSITE" id="PS00018">
    <property type="entry name" value="EF_HAND_1"/>
    <property type="match status" value="1"/>
</dbReference>
<gene>
    <name evidence="4" type="ORF">RFI_17349</name>
</gene>
<name>X6N1Y4_RETFI</name>
<sequence>MYIYVYLCDEIVSVYRALIRDMTEKQRRVLAQAFDDMDRDKDGWLDVVDIEIFLMETGFNEQDSKSRAKQIIECMGDSEGKIDLNAFLRAKMTGNFNHHKTEHVRTLLQSIKRKQKKLTGHYKQQKIEVNSLTKQLQNEIEDEDVLGQVLKILSSLKKDESGCINSQDFYQALSMKESQIHNLVCIDEQKVDPPEVLSELDKLQRQVEEEEDEDVKEQVTIKDKDKDNAKRKEETNAKNDNINESKNDKLYQNTKSTSSKPGSMKELLANLPSYPSQDLSELISQTRKSASQPSKKIDPNHIDQAKSSTNNEDTNDWEVDTDEDMGDTDTMNNELLAQILHQLDDAQDKANNDAPQSQTTTHTNSEDLQITTSKNQ</sequence>
<feature type="compositionally biased region" description="Polar residues" evidence="2">
    <location>
        <begin position="280"/>
        <end position="294"/>
    </location>
</feature>
<dbReference type="Proteomes" id="UP000023152">
    <property type="component" value="Unassembled WGS sequence"/>
</dbReference>
<dbReference type="InterPro" id="IPR018247">
    <property type="entry name" value="EF_Hand_1_Ca_BS"/>
</dbReference>
<evidence type="ECO:0000256" key="1">
    <source>
        <dbReference type="ARBA" id="ARBA00022837"/>
    </source>
</evidence>
<dbReference type="PROSITE" id="PS50222">
    <property type="entry name" value="EF_HAND_2"/>
    <property type="match status" value="1"/>
</dbReference>
<evidence type="ECO:0000259" key="3">
    <source>
        <dbReference type="PROSITE" id="PS50222"/>
    </source>
</evidence>
<evidence type="ECO:0000313" key="5">
    <source>
        <dbReference type="Proteomes" id="UP000023152"/>
    </source>
</evidence>
<evidence type="ECO:0000256" key="2">
    <source>
        <dbReference type="SAM" id="MobiDB-lite"/>
    </source>
</evidence>
<comment type="caution">
    <text evidence="4">The sequence shown here is derived from an EMBL/GenBank/DDBJ whole genome shotgun (WGS) entry which is preliminary data.</text>
</comment>
<dbReference type="Gene3D" id="1.10.238.10">
    <property type="entry name" value="EF-hand"/>
    <property type="match status" value="1"/>
</dbReference>
<feature type="domain" description="EF-hand" evidence="3">
    <location>
        <begin position="25"/>
        <end position="60"/>
    </location>
</feature>
<feature type="compositionally biased region" description="Acidic residues" evidence="2">
    <location>
        <begin position="313"/>
        <end position="327"/>
    </location>
</feature>
<dbReference type="GO" id="GO:0005509">
    <property type="term" value="F:calcium ion binding"/>
    <property type="evidence" value="ECO:0007669"/>
    <property type="project" value="InterPro"/>
</dbReference>
<keyword evidence="1" id="KW-0106">Calcium</keyword>
<feature type="region of interest" description="Disordered" evidence="2">
    <location>
        <begin position="280"/>
        <end position="376"/>
    </location>
</feature>
<reference evidence="4 5" key="1">
    <citation type="journal article" date="2013" name="Curr. Biol.">
        <title>The Genome of the Foraminiferan Reticulomyxa filosa.</title>
        <authorList>
            <person name="Glockner G."/>
            <person name="Hulsmann N."/>
            <person name="Schleicher M."/>
            <person name="Noegel A.A."/>
            <person name="Eichinger L."/>
            <person name="Gallinger C."/>
            <person name="Pawlowski J."/>
            <person name="Sierra R."/>
            <person name="Euteneuer U."/>
            <person name="Pillet L."/>
            <person name="Moustafa A."/>
            <person name="Platzer M."/>
            <person name="Groth M."/>
            <person name="Szafranski K."/>
            <person name="Schliwa M."/>
        </authorList>
    </citation>
    <scope>NUCLEOTIDE SEQUENCE [LARGE SCALE GENOMIC DNA]</scope>
</reference>
<dbReference type="AlphaFoldDB" id="X6N1Y4"/>
<dbReference type="EMBL" id="ASPP01013201">
    <property type="protein sequence ID" value="ETO19878.1"/>
    <property type="molecule type" value="Genomic_DNA"/>
</dbReference>
<dbReference type="InterPro" id="IPR011992">
    <property type="entry name" value="EF-hand-dom_pair"/>
</dbReference>
<feature type="region of interest" description="Disordered" evidence="2">
    <location>
        <begin position="204"/>
        <end position="267"/>
    </location>
</feature>
<organism evidence="4 5">
    <name type="scientific">Reticulomyxa filosa</name>
    <dbReference type="NCBI Taxonomy" id="46433"/>
    <lineage>
        <taxon>Eukaryota</taxon>
        <taxon>Sar</taxon>
        <taxon>Rhizaria</taxon>
        <taxon>Retaria</taxon>
        <taxon>Foraminifera</taxon>
        <taxon>Monothalamids</taxon>
        <taxon>Reticulomyxidae</taxon>
        <taxon>Reticulomyxa</taxon>
    </lineage>
</organism>
<feature type="compositionally biased region" description="Polar residues" evidence="2">
    <location>
        <begin position="353"/>
        <end position="376"/>
    </location>
</feature>
<evidence type="ECO:0000313" key="4">
    <source>
        <dbReference type="EMBL" id="ETO19878.1"/>
    </source>
</evidence>
<feature type="compositionally biased region" description="Basic and acidic residues" evidence="2">
    <location>
        <begin position="342"/>
        <end position="351"/>
    </location>
</feature>
<dbReference type="SUPFAM" id="SSF47473">
    <property type="entry name" value="EF-hand"/>
    <property type="match status" value="1"/>
</dbReference>
<feature type="compositionally biased region" description="Basic and acidic residues" evidence="2">
    <location>
        <begin position="295"/>
        <end position="304"/>
    </location>
</feature>
<protein>
    <submittedName>
        <fullName evidence="4">Leucine zipper protein</fullName>
    </submittedName>
</protein>
<feature type="compositionally biased region" description="Basic and acidic residues" evidence="2">
    <location>
        <begin position="216"/>
        <end position="249"/>
    </location>
</feature>